<comment type="caution">
    <text evidence="2">The sequence shown here is derived from an EMBL/GenBank/DDBJ whole genome shotgun (WGS) entry which is preliminary data.</text>
</comment>
<dbReference type="InterPro" id="IPR029063">
    <property type="entry name" value="SAM-dependent_MTases_sf"/>
</dbReference>
<sequence>MQNIQNFEKWNDEMSRKYNIDTYRERSNWFIRWVENLRQKYIVKYLGVRPEDDVIDLGCGAGHLLEALPTAANLTGIDFSDFSLELARKRLGNKAQLVKGDVTALPEYLSERKFDKIACSEVIEHVVEPKRVIEEIFKIAANDSIIVISIPNEQIIDFIKWFFIKLGIFKLLFPNIPIKNVDEWHLTNFDKKLFERIVDKKLSIKKVKRIPFSFLPIRYIFVCKKIT</sequence>
<protein>
    <recommendedName>
        <fullName evidence="1">Methyltransferase domain-containing protein</fullName>
    </recommendedName>
</protein>
<evidence type="ECO:0000259" key="1">
    <source>
        <dbReference type="Pfam" id="PF13847"/>
    </source>
</evidence>
<evidence type="ECO:0000313" key="3">
    <source>
        <dbReference type="Proteomes" id="UP000177912"/>
    </source>
</evidence>
<dbReference type="CDD" id="cd02440">
    <property type="entry name" value="AdoMet_MTases"/>
    <property type="match status" value="1"/>
</dbReference>
<reference evidence="2 3" key="1">
    <citation type="journal article" date="2016" name="Nat. Commun.">
        <title>Thousands of microbial genomes shed light on interconnected biogeochemical processes in an aquifer system.</title>
        <authorList>
            <person name="Anantharaman K."/>
            <person name="Brown C.T."/>
            <person name="Hug L.A."/>
            <person name="Sharon I."/>
            <person name="Castelle C.J."/>
            <person name="Probst A.J."/>
            <person name="Thomas B.C."/>
            <person name="Singh A."/>
            <person name="Wilkins M.J."/>
            <person name="Karaoz U."/>
            <person name="Brodie E.L."/>
            <person name="Williams K.H."/>
            <person name="Hubbard S.S."/>
            <person name="Banfield J.F."/>
        </authorList>
    </citation>
    <scope>NUCLEOTIDE SEQUENCE [LARGE SCALE GENOMIC DNA]</scope>
</reference>
<organism evidence="2 3">
    <name type="scientific">Candidatus Doudnabacteria bacterium RIFCSPHIGHO2_01_FULL_43_23</name>
    <dbReference type="NCBI Taxonomy" id="1817822"/>
    <lineage>
        <taxon>Bacteria</taxon>
        <taxon>Candidatus Doudnaibacteriota</taxon>
    </lineage>
</organism>
<evidence type="ECO:0000313" key="2">
    <source>
        <dbReference type="EMBL" id="OGE80348.1"/>
    </source>
</evidence>
<dbReference type="Proteomes" id="UP000177912">
    <property type="component" value="Unassembled WGS sequence"/>
</dbReference>
<dbReference type="SUPFAM" id="SSF53335">
    <property type="entry name" value="S-adenosyl-L-methionine-dependent methyltransferases"/>
    <property type="match status" value="1"/>
</dbReference>
<gene>
    <name evidence="2" type="ORF">A2826_02740</name>
</gene>
<dbReference type="InterPro" id="IPR025714">
    <property type="entry name" value="Methyltranfer_dom"/>
</dbReference>
<feature type="domain" description="Methyltransferase" evidence="1">
    <location>
        <begin position="52"/>
        <end position="152"/>
    </location>
</feature>
<dbReference type="AlphaFoldDB" id="A0A1F5NRT7"/>
<dbReference type="STRING" id="1817822.A2826_02740"/>
<dbReference type="EMBL" id="MFEI01000034">
    <property type="protein sequence ID" value="OGE80348.1"/>
    <property type="molecule type" value="Genomic_DNA"/>
</dbReference>
<dbReference type="Pfam" id="PF13847">
    <property type="entry name" value="Methyltransf_31"/>
    <property type="match status" value="1"/>
</dbReference>
<name>A0A1F5NRT7_9BACT</name>
<proteinExistence type="predicted"/>
<accession>A0A1F5NRT7</accession>
<dbReference type="PANTHER" id="PTHR43861">
    <property type="entry name" value="TRANS-ACONITATE 2-METHYLTRANSFERASE-RELATED"/>
    <property type="match status" value="1"/>
</dbReference>
<dbReference type="Gene3D" id="3.40.50.150">
    <property type="entry name" value="Vaccinia Virus protein VP39"/>
    <property type="match status" value="1"/>
</dbReference>